<sequence>MKVSVIVPTYSMDRYDDFCECVDSLLAQTYDDVEVVIIVDGNETVHERASQDYGDHDDVVIYASHDDAGPLKRANMGAVQASGELVALTDDDAVPSETWVEELVDAYERHDAIAVGGRIEPEWVAGEAEFLPEEFYFLIGATHRGFPEEEGEVRNTFGANLAFDRDVYLKLGGIKQGGIDPSQVQGRETEFCARMRKAYGKGVIYTPDAVVSHKIYEYRTEPAWLVRRAFWQGYSKRAMEHLVPESSGEESDQLRRLLFEFIPGRIWRLLTGPSETKVKQLAMLFVLLAATGIGYLYGILRWR</sequence>
<keyword evidence="1" id="KW-0812">Transmembrane</keyword>
<name>A0A9R1CVH7_9EURY</name>
<comment type="caution">
    <text evidence="3">The sequence shown here is derived from an EMBL/GenBank/DDBJ whole genome shotgun (WGS) entry which is preliminary data.</text>
</comment>
<evidence type="ECO:0000259" key="2">
    <source>
        <dbReference type="Pfam" id="PF00535"/>
    </source>
</evidence>
<dbReference type="AlphaFoldDB" id="A0A9R1CVH7"/>
<dbReference type="Pfam" id="PF00535">
    <property type="entry name" value="Glycos_transf_2"/>
    <property type="match status" value="1"/>
</dbReference>
<reference evidence="3" key="1">
    <citation type="journal article" date="2023" name="Front. Microbiol.">
        <title>Genomic-based phylogenetic and metabolic analyses of the genus Natronomonas, and description of Natronomonas aquatica sp. nov.</title>
        <authorList>
            <person name="Garcia-Roldan A."/>
            <person name="Duran-Viseras A."/>
            <person name="de la Haba R.R."/>
            <person name="Corral P."/>
            <person name="Sanchez-Porro C."/>
            <person name="Ventosa A."/>
        </authorList>
    </citation>
    <scope>NUCLEOTIDE SEQUENCE</scope>
    <source>
        <strain evidence="3">F2-12</strain>
    </source>
</reference>
<dbReference type="EMBL" id="JAHLKM010000046">
    <property type="protein sequence ID" value="MCQ4334920.1"/>
    <property type="molecule type" value="Genomic_DNA"/>
</dbReference>
<protein>
    <submittedName>
        <fullName evidence="3">Glycosyltransferase</fullName>
        <ecNumber evidence="3">2.4.-.-</ecNumber>
    </submittedName>
</protein>
<keyword evidence="1" id="KW-1133">Transmembrane helix</keyword>
<dbReference type="InterPro" id="IPR050834">
    <property type="entry name" value="Glycosyltransf_2"/>
</dbReference>
<dbReference type="PANTHER" id="PTHR43685">
    <property type="entry name" value="GLYCOSYLTRANSFERASE"/>
    <property type="match status" value="1"/>
</dbReference>
<feature type="transmembrane region" description="Helical" evidence="1">
    <location>
        <begin position="281"/>
        <end position="300"/>
    </location>
</feature>
<dbReference type="Proteomes" id="UP001139494">
    <property type="component" value="Unassembled WGS sequence"/>
</dbReference>
<keyword evidence="1" id="KW-0472">Membrane</keyword>
<organism evidence="3 4">
    <name type="scientific">Natronomonas aquatica</name>
    <dbReference type="NCBI Taxonomy" id="2841590"/>
    <lineage>
        <taxon>Archaea</taxon>
        <taxon>Methanobacteriati</taxon>
        <taxon>Methanobacteriota</taxon>
        <taxon>Stenosarchaea group</taxon>
        <taxon>Halobacteria</taxon>
        <taxon>Halobacteriales</taxon>
        <taxon>Natronomonadaceae</taxon>
        <taxon>Natronomonas</taxon>
    </lineage>
</organism>
<evidence type="ECO:0000256" key="1">
    <source>
        <dbReference type="SAM" id="Phobius"/>
    </source>
</evidence>
<evidence type="ECO:0000313" key="3">
    <source>
        <dbReference type="EMBL" id="MCQ4334920.1"/>
    </source>
</evidence>
<proteinExistence type="predicted"/>
<keyword evidence="3" id="KW-0328">Glycosyltransferase</keyword>
<dbReference type="RefSeq" id="WP_256031209.1">
    <property type="nucleotide sequence ID" value="NZ_JAHLKM010000046.1"/>
</dbReference>
<keyword evidence="4" id="KW-1185">Reference proteome</keyword>
<dbReference type="PANTHER" id="PTHR43685:SF2">
    <property type="entry name" value="GLYCOSYLTRANSFERASE 2-LIKE DOMAIN-CONTAINING PROTEIN"/>
    <property type="match status" value="1"/>
</dbReference>
<dbReference type="GO" id="GO:0016757">
    <property type="term" value="F:glycosyltransferase activity"/>
    <property type="evidence" value="ECO:0007669"/>
    <property type="project" value="UniProtKB-KW"/>
</dbReference>
<keyword evidence="3" id="KW-0808">Transferase</keyword>
<dbReference type="EC" id="2.4.-.-" evidence="3"/>
<evidence type="ECO:0000313" key="4">
    <source>
        <dbReference type="Proteomes" id="UP001139494"/>
    </source>
</evidence>
<feature type="domain" description="Glycosyltransferase 2-like" evidence="2">
    <location>
        <begin position="4"/>
        <end position="170"/>
    </location>
</feature>
<dbReference type="InterPro" id="IPR001173">
    <property type="entry name" value="Glyco_trans_2-like"/>
</dbReference>
<dbReference type="InterPro" id="IPR029044">
    <property type="entry name" value="Nucleotide-diphossugar_trans"/>
</dbReference>
<dbReference type="Gene3D" id="3.90.550.10">
    <property type="entry name" value="Spore Coat Polysaccharide Biosynthesis Protein SpsA, Chain A"/>
    <property type="match status" value="1"/>
</dbReference>
<gene>
    <name evidence="3" type="ORF">KM295_15825</name>
</gene>
<accession>A0A9R1CVH7</accession>
<dbReference type="SUPFAM" id="SSF53448">
    <property type="entry name" value="Nucleotide-diphospho-sugar transferases"/>
    <property type="match status" value="1"/>
</dbReference>